<organism evidence="21 22">
    <name type="scientific">Meridianimarinicoccus aquatilis</name>
    <dbReference type="NCBI Taxonomy" id="2552766"/>
    <lineage>
        <taxon>Bacteria</taxon>
        <taxon>Pseudomonadati</taxon>
        <taxon>Pseudomonadota</taxon>
        <taxon>Alphaproteobacteria</taxon>
        <taxon>Rhodobacterales</taxon>
        <taxon>Paracoccaceae</taxon>
        <taxon>Meridianimarinicoccus</taxon>
    </lineage>
</organism>
<dbReference type="Gene3D" id="3.20.20.330">
    <property type="entry name" value="Homocysteine-binding-like domain"/>
    <property type="match status" value="1"/>
</dbReference>
<evidence type="ECO:0000313" key="22">
    <source>
        <dbReference type="Proteomes" id="UP000294562"/>
    </source>
</evidence>
<evidence type="ECO:0000256" key="6">
    <source>
        <dbReference type="ARBA" id="ARBA00013998"/>
    </source>
</evidence>
<keyword evidence="15" id="KW-0170">Cobalt</keyword>
<dbReference type="InterPro" id="IPR036589">
    <property type="entry name" value="HCY_dom_sf"/>
</dbReference>
<dbReference type="GO" id="GO:0005829">
    <property type="term" value="C:cytosol"/>
    <property type="evidence" value="ECO:0007669"/>
    <property type="project" value="TreeGrafter"/>
</dbReference>
<dbReference type="Pfam" id="PF02574">
    <property type="entry name" value="S-methyl_trans"/>
    <property type="match status" value="1"/>
</dbReference>
<evidence type="ECO:0000256" key="14">
    <source>
        <dbReference type="ARBA" id="ARBA00023167"/>
    </source>
</evidence>
<keyword evidence="7 19" id="KW-0489">Methyltransferase</keyword>
<comment type="function">
    <text evidence="16">Catalyzes the transfer of a methyl group from methyl-cobalamin to homocysteine, yielding enzyme-bound cob(I)alamin and methionine. Subsequently, remethylates the cofactor using methyltetrahydrofolate.</text>
</comment>
<keyword evidence="9" id="KW-0846">Cobalamin</keyword>
<accession>A0A4R6AYZ6</accession>
<dbReference type="InterPro" id="IPR017226">
    <property type="entry name" value="BHMT-like"/>
</dbReference>
<evidence type="ECO:0000259" key="20">
    <source>
        <dbReference type="PROSITE" id="PS50970"/>
    </source>
</evidence>
<dbReference type="GO" id="GO:0032259">
    <property type="term" value="P:methylation"/>
    <property type="evidence" value="ECO:0007669"/>
    <property type="project" value="UniProtKB-KW"/>
</dbReference>
<evidence type="ECO:0000256" key="9">
    <source>
        <dbReference type="ARBA" id="ARBA00022628"/>
    </source>
</evidence>
<dbReference type="GO" id="GO:0050667">
    <property type="term" value="P:homocysteine metabolic process"/>
    <property type="evidence" value="ECO:0007669"/>
    <property type="project" value="TreeGrafter"/>
</dbReference>
<keyword evidence="10 19" id="KW-0808">Transferase</keyword>
<dbReference type="EC" id="2.1.1.13" evidence="5"/>
<evidence type="ECO:0000256" key="13">
    <source>
        <dbReference type="ARBA" id="ARBA00022833"/>
    </source>
</evidence>
<comment type="pathway">
    <text evidence="3">Amino-acid biosynthesis; L-methionine biosynthesis via de novo pathway; L-methionine from L-homocysteine (MetH route): step 1/1.</text>
</comment>
<dbReference type="EMBL" id="SMZO01000017">
    <property type="protein sequence ID" value="TDL88098.1"/>
    <property type="molecule type" value="Genomic_DNA"/>
</dbReference>
<keyword evidence="8" id="KW-0028">Amino-acid biosynthesis</keyword>
<evidence type="ECO:0000256" key="16">
    <source>
        <dbReference type="ARBA" id="ARBA00025552"/>
    </source>
</evidence>
<feature type="binding site" evidence="18 19">
    <location>
        <position position="306"/>
    </location>
    <ligand>
        <name>Zn(2+)</name>
        <dbReference type="ChEBI" id="CHEBI:29105"/>
    </ligand>
</feature>
<comment type="cofactor">
    <cofactor evidence="18">
        <name>Zn(2+)</name>
        <dbReference type="ChEBI" id="CHEBI:29105"/>
    </cofactor>
    <text evidence="18">Binds 1 zinc ion per subunit.</text>
</comment>
<evidence type="ECO:0000256" key="5">
    <source>
        <dbReference type="ARBA" id="ARBA00012032"/>
    </source>
</evidence>
<dbReference type="PANTHER" id="PTHR45833:SF1">
    <property type="entry name" value="METHIONINE SYNTHASE"/>
    <property type="match status" value="1"/>
</dbReference>
<keyword evidence="14" id="KW-0486">Methionine biosynthesis</keyword>
<evidence type="ECO:0000256" key="7">
    <source>
        <dbReference type="ARBA" id="ARBA00022603"/>
    </source>
</evidence>
<keyword evidence="12 18" id="KW-0479">Metal-binding</keyword>
<dbReference type="FunFam" id="3.20.20.330:FF:000001">
    <property type="entry name" value="Methionine synthase"/>
    <property type="match status" value="1"/>
</dbReference>
<dbReference type="Proteomes" id="UP000294562">
    <property type="component" value="Unassembled WGS sequence"/>
</dbReference>
<dbReference type="SUPFAM" id="SSF82282">
    <property type="entry name" value="Homocysteine S-methyltransferase"/>
    <property type="match status" value="1"/>
</dbReference>
<dbReference type="AlphaFoldDB" id="A0A4R6AYZ6"/>
<evidence type="ECO:0000256" key="10">
    <source>
        <dbReference type="ARBA" id="ARBA00022679"/>
    </source>
</evidence>
<dbReference type="GO" id="GO:0008270">
    <property type="term" value="F:zinc ion binding"/>
    <property type="evidence" value="ECO:0007669"/>
    <property type="project" value="InterPro"/>
</dbReference>
<dbReference type="InterPro" id="IPR050554">
    <property type="entry name" value="Met_Synthase/Corrinoid"/>
</dbReference>
<dbReference type="InterPro" id="IPR003726">
    <property type="entry name" value="HCY_dom"/>
</dbReference>
<evidence type="ECO:0000256" key="3">
    <source>
        <dbReference type="ARBA" id="ARBA00005178"/>
    </source>
</evidence>
<dbReference type="GO" id="GO:0008705">
    <property type="term" value="F:methionine synthase activity"/>
    <property type="evidence" value="ECO:0007669"/>
    <property type="project" value="UniProtKB-EC"/>
</dbReference>
<evidence type="ECO:0000256" key="15">
    <source>
        <dbReference type="ARBA" id="ARBA00023285"/>
    </source>
</evidence>
<dbReference type="GO" id="GO:0031419">
    <property type="term" value="F:cobalamin binding"/>
    <property type="evidence" value="ECO:0007669"/>
    <property type="project" value="UniProtKB-KW"/>
</dbReference>
<evidence type="ECO:0000256" key="18">
    <source>
        <dbReference type="PIRSR" id="PIRSR037505-2"/>
    </source>
</evidence>
<keyword evidence="13 18" id="KW-0862">Zinc</keyword>
<evidence type="ECO:0000256" key="12">
    <source>
        <dbReference type="ARBA" id="ARBA00022723"/>
    </source>
</evidence>
<evidence type="ECO:0000256" key="17">
    <source>
        <dbReference type="ARBA" id="ARBA00031040"/>
    </source>
</evidence>
<comment type="cofactor">
    <cofactor evidence="2">
        <name>methylcob(III)alamin</name>
        <dbReference type="ChEBI" id="CHEBI:28115"/>
    </cofactor>
</comment>
<name>A0A4R6AYZ6_9RHOB</name>
<comment type="similarity">
    <text evidence="4">Belongs to the vitamin-B12 dependent methionine synthase family.</text>
</comment>
<evidence type="ECO:0000256" key="8">
    <source>
        <dbReference type="ARBA" id="ARBA00022605"/>
    </source>
</evidence>
<dbReference type="PROSITE" id="PS50970">
    <property type="entry name" value="HCY"/>
    <property type="match status" value="1"/>
</dbReference>
<evidence type="ECO:0000256" key="19">
    <source>
        <dbReference type="PROSITE-ProRule" id="PRU00333"/>
    </source>
</evidence>
<evidence type="ECO:0000256" key="4">
    <source>
        <dbReference type="ARBA" id="ARBA00010398"/>
    </source>
</evidence>
<feature type="binding site" evidence="18 19">
    <location>
        <position position="243"/>
    </location>
    <ligand>
        <name>Zn(2+)</name>
        <dbReference type="ChEBI" id="CHEBI:29105"/>
    </ligand>
</feature>
<feature type="domain" description="Hcy-binding" evidence="20">
    <location>
        <begin position="4"/>
        <end position="321"/>
    </location>
</feature>
<evidence type="ECO:0000313" key="21">
    <source>
        <dbReference type="EMBL" id="TDL88098.1"/>
    </source>
</evidence>
<keyword evidence="11" id="KW-0949">S-adenosyl-L-methionine</keyword>
<gene>
    <name evidence="21" type="ORF">E2L05_09355</name>
</gene>
<reference evidence="21 22" key="1">
    <citation type="submission" date="2019-03" db="EMBL/GenBank/DDBJ databases">
        <title>Rhodobacteraceae bacterium SM1902, a new member of the family Rhodobacteraceae isolated from Yantai.</title>
        <authorList>
            <person name="Sun Y."/>
        </authorList>
    </citation>
    <scope>NUCLEOTIDE SEQUENCE [LARGE SCALE GENOMIC DNA]</scope>
    <source>
        <strain evidence="21 22">SM1902</strain>
    </source>
</reference>
<sequence>MTKATDLQRNAAQRILVLDGAMGTMIQTHKPGEEVYRGARFADHPQDVGGNNELLTLTQPGMIRDIHVAFLKAGADILCTNTFGANAISQADYGMANLSYEMNVESVKLARAAIKEAALDRPAWVAGAIGPTNQTASISPDVNNPGYRGVTFDQLAEAYGEAARGLIDGGADLILIETIFDTLNAKAAVYAVESLRDAGVDVPPVMISGTITDLSGRTLTGQTPEAFWASMSHARPFSVGLNCALGAAEMRQHIRTLSGVADTLISAYPNAGLPNDMGGYDETPRETSDHIAEWADAGLVNIVGGCCGTTPAHIAAIAKAVAGKTPRVVPPKVRHMRLSGLEMFDVPGPDAGSDLEGAA</sequence>
<proteinExistence type="inferred from homology"/>
<dbReference type="GO" id="GO:0046653">
    <property type="term" value="P:tetrahydrofolate metabolic process"/>
    <property type="evidence" value="ECO:0007669"/>
    <property type="project" value="TreeGrafter"/>
</dbReference>
<dbReference type="PANTHER" id="PTHR45833">
    <property type="entry name" value="METHIONINE SYNTHASE"/>
    <property type="match status" value="1"/>
</dbReference>
<evidence type="ECO:0000256" key="1">
    <source>
        <dbReference type="ARBA" id="ARBA00001700"/>
    </source>
</evidence>
<feature type="binding site" evidence="18 19">
    <location>
        <position position="307"/>
    </location>
    <ligand>
        <name>Zn(2+)</name>
        <dbReference type="ChEBI" id="CHEBI:29105"/>
    </ligand>
</feature>
<evidence type="ECO:0000256" key="2">
    <source>
        <dbReference type="ARBA" id="ARBA00001956"/>
    </source>
</evidence>
<evidence type="ECO:0000256" key="11">
    <source>
        <dbReference type="ARBA" id="ARBA00022691"/>
    </source>
</evidence>
<dbReference type="PIRSF" id="PIRSF037505">
    <property type="entry name" value="Betaine_HMT"/>
    <property type="match status" value="1"/>
</dbReference>
<protein>
    <recommendedName>
        <fullName evidence="6">Methionine synthase</fullName>
        <ecNumber evidence="5">2.1.1.13</ecNumber>
    </recommendedName>
    <alternativeName>
        <fullName evidence="17">5-methyltetrahydrofolate--homocysteine methyltransferase</fullName>
    </alternativeName>
</protein>
<dbReference type="OrthoDB" id="9803687at2"/>
<keyword evidence="22" id="KW-1185">Reference proteome</keyword>
<comment type="catalytic activity">
    <reaction evidence="1">
        <text>(6S)-5-methyl-5,6,7,8-tetrahydrofolate + L-homocysteine = (6S)-5,6,7,8-tetrahydrofolate + L-methionine</text>
        <dbReference type="Rhea" id="RHEA:11172"/>
        <dbReference type="ChEBI" id="CHEBI:18608"/>
        <dbReference type="ChEBI" id="CHEBI:57453"/>
        <dbReference type="ChEBI" id="CHEBI:57844"/>
        <dbReference type="ChEBI" id="CHEBI:58199"/>
        <dbReference type="EC" id="2.1.1.13"/>
    </reaction>
</comment>
<comment type="caution">
    <text evidence="21">The sequence shown here is derived from an EMBL/GenBank/DDBJ whole genome shotgun (WGS) entry which is preliminary data.</text>
</comment>